<feature type="non-terminal residue" evidence="1">
    <location>
        <position position="44"/>
    </location>
</feature>
<protein>
    <submittedName>
        <fullName evidence="1">Uncharacterized protein</fullName>
    </submittedName>
</protein>
<organism evidence="1 2">
    <name type="scientific">Smittium culicis</name>
    <dbReference type="NCBI Taxonomy" id="133412"/>
    <lineage>
        <taxon>Eukaryota</taxon>
        <taxon>Fungi</taxon>
        <taxon>Fungi incertae sedis</taxon>
        <taxon>Zoopagomycota</taxon>
        <taxon>Kickxellomycotina</taxon>
        <taxon>Harpellomycetes</taxon>
        <taxon>Harpellales</taxon>
        <taxon>Legeriomycetaceae</taxon>
        <taxon>Smittium</taxon>
    </lineage>
</organism>
<accession>A0A1R1YGI7</accession>
<dbReference type="Proteomes" id="UP000187283">
    <property type="component" value="Unassembled WGS sequence"/>
</dbReference>
<name>A0A1R1YGI7_9FUNG</name>
<proteinExistence type="predicted"/>
<gene>
    <name evidence="1" type="ORF">AYI70_g518</name>
</gene>
<reference evidence="1 2" key="1">
    <citation type="submission" date="2017-01" db="EMBL/GenBank/DDBJ databases">
        <authorList>
            <person name="Mah S.A."/>
            <person name="Swanson W.J."/>
            <person name="Moy G.W."/>
            <person name="Vacquier V.D."/>
        </authorList>
    </citation>
    <scope>NUCLEOTIDE SEQUENCE [LARGE SCALE GENOMIC DNA]</scope>
    <source>
        <strain evidence="1 2">GSMNP</strain>
    </source>
</reference>
<sequence length="44" mass="5205">MEQINNILQNLISRFDETNFQIQQIFISKINLTDEKDIQDAGHK</sequence>
<evidence type="ECO:0000313" key="1">
    <source>
        <dbReference type="EMBL" id="OMJ25984.1"/>
    </source>
</evidence>
<comment type="caution">
    <text evidence="1">The sequence shown here is derived from an EMBL/GenBank/DDBJ whole genome shotgun (WGS) entry which is preliminary data.</text>
</comment>
<dbReference type="EMBL" id="LSSN01000082">
    <property type="protein sequence ID" value="OMJ25984.1"/>
    <property type="molecule type" value="Genomic_DNA"/>
</dbReference>
<dbReference type="AlphaFoldDB" id="A0A1R1YGI7"/>
<keyword evidence="2" id="KW-1185">Reference proteome</keyword>
<evidence type="ECO:0000313" key="2">
    <source>
        <dbReference type="Proteomes" id="UP000187283"/>
    </source>
</evidence>